<organism evidence="2 3">
    <name type="scientific">Heterodera schachtii</name>
    <name type="common">Sugarbeet cyst nematode worm</name>
    <name type="synonym">Tylenchus schachtii</name>
    <dbReference type="NCBI Taxonomy" id="97005"/>
    <lineage>
        <taxon>Eukaryota</taxon>
        <taxon>Metazoa</taxon>
        <taxon>Ecdysozoa</taxon>
        <taxon>Nematoda</taxon>
        <taxon>Chromadorea</taxon>
        <taxon>Rhabditida</taxon>
        <taxon>Tylenchina</taxon>
        <taxon>Tylenchomorpha</taxon>
        <taxon>Tylenchoidea</taxon>
        <taxon>Heteroderidae</taxon>
        <taxon>Heteroderinae</taxon>
        <taxon>Heterodera</taxon>
    </lineage>
</organism>
<dbReference type="InterPro" id="IPR011611">
    <property type="entry name" value="PfkB_dom"/>
</dbReference>
<evidence type="ECO:0000313" key="2">
    <source>
        <dbReference type="EMBL" id="KAL3089341.1"/>
    </source>
</evidence>
<dbReference type="InterPro" id="IPR029056">
    <property type="entry name" value="Ribokinase-like"/>
</dbReference>
<dbReference type="InterPro" id="IPR052562">
    <property type="entry name" value="Ketohexokinase-related"/>
</dbReference>
<sequence length="334" mass="36384">MGKILFVGNCCLDVITYVQGYPEEDSDLRFLDQTLTLGGNATNSAKVAVQLSGPESALLFSAIPNGNALFENLFKHHRLNTSLCVVRSAEEEDAENGVPMTVCLVNELNGSRTLLSSLGNKRWPNGADLRGHLPSLDGFSWFHFETGFTSKIESVVEMVEYVHSARNKTSSNVAEKSQKIISIEFEHPLDEPIMNKFVAFGNLFFISKDFARAQGWTTMHECVTMFQDKYGAYHSTVICPWGEKGVAVKCGTSVPFPCTDNDSTVIELPAHFPSNGRVVDTLAAGDCFVAGTVHFLNAGDGLRQALIKATFLAGESVGQRGLMGLKVPSDDFSI</sequence>
<keyword evidence="3" id="KW-1185">Reference proteome</keyword>
<dbReference type="Gene3D" id="3.40.1190.20">
    <property type="match status" value="1"/>
</dbReference>
<dbReference type="Pfam" id="PF00294">
    <property type="entry name" value="PfkB"/>
    <property type="match status" value="1"/>
</dbReference>
<evidence type="ECO:0000259" key="1">
    <source>
        <dbReference type="Pfam" id="PF00294"/>
    </source>
</evidence>
<dbReference type="SUPFAM" id="SSF53613">
    <property type="entry name" value="Ribokinase-like"/>
    <property type="match status" value="1"/>
</dbReference>
<gene>
    <name evidence="2" type="ORF">niasHS_007063</name>
</gene>
<proteinExistence type="predicted"/>
<dbReference type="AlphaFoldDB" id="A0ABD2JFG2"/>
<dbReference type="PANTHER" id="PTHR42774:SF3">
    <property type="entry name" value="KETOHEXOKINASE"/>
    <property type="match status" value="1"/>
</dbReference>
<dbReference type="EMBL" id="JBICCN010000145">
    <property type="protein sequence ID" value="KAL3089341.1"/>
    <property type="molecule type" value="Genomic_DNA"/>
</dbReference>
<dbReference type="Proteomes" id="UP001620645">
    <property type="component" value="Unassembled WGS sequence"/>
</dbReference>
<comment type="caution">
    <text evidence="2">The sequence shown here is derived from an EMBL/GenBank/DDBJ whole genome shotgun (WGS) entry which is preliminary data.</text>
</comment>
<accession>A0ABD2JFG2</accession>
<dbReference type="PANTHER" id="PTHR42774">
    <property type="entry name" value="PHOSPHOTRANSFERASE SYSTEM TRANSPORT PROTEIN"/>
    <property type="match status" value="1"/>
</dbReference>
<protein>
    <recommendedName>
        <fullName evidence="1">Carbohydrate kinase PfkB domain-containing protein</fullName>
    </recommendedName>
</protein>
<dbReference type="GO" id="GO:0006796">
    <property type="term" value="P:phosphate-containing compound metabolic process"/>
    <property type="evidence" value="ECO:0007669"/>
    <property type="project" value="UniProtKB-ARBA"/>
</dbReference>
<feature type="domain" description="Carbohydrate kinase PfkB" evidence="1">
    <location>
        <begin position="2"/>
        <end position="323"/>
    </location>
</feature>
<evidence type="ECO:0000313" key="3">
    <source>
        <dbReference type="Proteomes" id="UP001620645"/>
    </source>
</evidence>
<reference evidence="2 3" key="1">
    <citation type="submission" date="2024-10" db="EMBL/GenBank/DDBJ databases">
        <authorList>
            <person name="Kim D."/>
        </authorList>
    </citation>
    <scope>NUCLEOTIDE SEQUENCE [LARGE SCALE GENOMIC DNA]</scope>
    <source>
        <strain evidence="2">Taebaek</strain>
    </source>
</reference>
<name>A0ABD2JFG2_HETSC</name>